<feature type="compositionally biased region" description="Polar residues" evidence="10">
    <location>
        <begin position="166"/>
        <end position="186"/>
    </location>
</feature>
<name>A0A8S9ZAH6_9TREM</name>
<feature type="region of interest" description="Disordered" evidence="10">
    <location>
        <begin position="101"/>
        <end position="138"/>
    </location>
</feature>
<evidence type="ECO:0000313" key="13">
    <source>
        <dbReference type="Proteomes" id="UP000822476"/>
    </source>
</evidence>
<evidence type="ECO:0000256" key="3">
    <source>
        <dbReference type="ARBA" id="ARBA00022771"/>
    </source>
</evidence>
<dbReference type="FunFam" id="3.30.50.10:FF:000032">
    <property type="entry name" value="Transcription factor GATA-3"/>
    <property type="match status" value="1"/>
</dbReference>
<dbReference type="PROSITE" id="PS50114">
    <property type="entry name" value="GATA_ZN_FINGER_2"/>
    <property type="match status" value="2"/>
</dbReference>
<evidence type="ECO:0000256" key="9">
    <source>
        <dbReference type="PROSITE-ProRule" id="PRU00094"/>
    </source>
</evidence>
<organism evidence="12 13">
    <name type="scientific">Paragonimus skrjabini miyazakii</name>
    <dbReference type="NCBI Taxonomy" id="59628"/>
    <lineage>
        <taxon>Eukaryota</taxon>
        <taxon>Metazoa</taxon>
        <taxon>Spiralia</taxon>
        <taxon>Lophotrochozoa</taxon>
        <taxon>Platyhelminthes</taxon>
        <taxon>Trematoda</taxon>
        <taxon>Digenea</taxon>
        <taxon>Plagiorchiida</taxon>
        <taxon>Troglotremata</taxon>
        <taxon>Troglotrematidae</taxon>
        <taxon>Paragonimus</taxon>
    </lineage>
</organism>
<feature type="domain" description="GATA-type" evidence="11">
    <location>
        <begin position="282"/>
        <end position="310"/>
    </location>
</feature>
<evidence type="ECO:0000256" key="4">
    <source>
        <dbReference type="ARBA" id="ARBA00022833"/>
    </source>
</evidence>
<evidence type="ECO:0000256" key="1">
    <source>
        <dbReference type="ARBA" id="ARBA00004123"/>
    </source>
</evidence>
<feature type="compositionally biased region" description="Basic and acidic residues" evidence="10">
    <location>
        <begin position="101"/>
        <end position="112"/>
    </location>
</feature>
<keyword evidence="8" id="KW-0539">Nucleus</keyword>
<evidence type="ECO:0000256" key="8">
    <source>
        <dbReference type="ARBA" id="ARBA00023242"/>
    </source>
</evidence>
<keyword evidence="5" id="KW-0805">Transcription regulation</keyword>
<comment type="caution">
    <text evidence="12">The sequence shown here is derived from an EMBL/GenBank/DDBJ whole genome shotgun (WGS) entry which is preliminary data.</text>
</comment>
<dbReference type="Gene3D" id="3.30.50.10">
    <property type="entry name" value="Erythroid Transcription Factor GATA-1, subunit A"/>
    <property type="match status" value="2"/>
</dbReference>
<feature type="region of interest" description="Disordered" evidence="10">
    <location>
        <begin position="443"/>
        <end position="463"/>
    </location>
</feature>
<dbReference type="AlphaFoldDB" id="A0A8S9ZAH6"/>
<dbReference type="GO" id="GO:0000981">
    <property type="term" value="F:DNA-binding transcription factor activity, RNA polymerase II-specific"/>
    <property type="evidence" value="ECO:0007669"/>
    <property type="project" value="TreeGrafter"/>
</dbReference>
<feature type="compositionally biased region" description="Basic residues" evidence="10">
    <location>
        <begin position="454"/>
        <end position="463"/>
    </location>
</feature>
<dbReference type="GO" id="GO:0045944">
    <property type="term" value="P:positive regulation of transcription by RNA polymerase II"/>
    <property type="evidence" value="ECO:0007669"/>
    <property type="project" value="TreeGrafter"/>
</dbReference>
<evidence type="ECO:0000313" key="12">
    <source>
        <dbReference type="EMBL" id="KAF7262381.1"/>
    </source>
</evidence>
<evidence type="ECO:0000256" key="2">
    <source>
        <dbReference type="ARBA" id="ARBA00022723"/>
    </source>
</evidence>
<dbReference type="GO" id="GO:0005634">
    <property type="term" value="C:nucleus"/>
    <property type="evidence" value="ECO:0007669"/>
    <property type="project" value="UniProtKB-SubCell"/>
</dbReference>
<dbReference type="PANTHER" id="PTHR10071:SF281">
    <property type="entry name" value="BOX A-BINDING FACTOR-RELATED"/>
    <property type="match status" value="1"/>
</dbReference>
<comment type="subcellular location">
    <subcellularLocation>
        <location evidence="1">Nucleus</location>
    </subcellularLocation>
</comment>
<gene>
    <name evidence="12" type="ORF">EG68_00329</name>
</gene>
<dbReference type="GO" id="GO:0000122">
    <property type="term" value="P:negative regulation of transcription by RNA polymerase II"/>
    <property type="evidence" value="ECO:0007669"/>
    <property type="project" value="TreeGrafter"/>
</dbReference>
<dbReference type="SMART" id="SM00401">
    <property type="entry name" value="ZnF_GATA"/>
    <property type="match status" value="2"/>
</dbReference>
<evidence type="ECO:0000256" key="5">
    <source>
        <dbReference type="ARBA" id="ARBA00023015"/>
    </source>
</evidence>
<evidence type="ECO:0000256" key="7">
    <source>
        <dbReference type="ARBA" id="ARBA00023163"/>
    </source>
</evidence>
<dbReference type="InterPro" id="IPR013088">
    <property type="entry name" value="Znf_NHR/GATA"/>
</dbReference>
<dbReference type="GO" id="GO:0045165">
    <property type="term" value="P:cell fate commitment"/>
    <property type="evidence" value="ECO:0007669"/>
    <property type="project" value="TreeGrafter"/>
</dbReference>
<dbReference type="GO" id="GO:0008270">
    <property type="term" value="F:zinc ion binding"/>
    <property type="evidence" value="ECO:0007669"/>
    <property type="project" value="UniProtKB-KW"/>
</dbReference>
<feature type="region of interest" description="Disordered" evidence="10">
    <location>
        <begin position="166"/>
        <end position="212"/>
    </location>
</feature>
<protein>
    <recommendedName>
        <fullName evidence="11">GATA-type domain-containing protein</fullName>
    </recommendedName>
</protein>
<evidence type="ECO:0000259" key="11">
    <source>
        <dbReference type="PROSITE" id="PS50114"/>
    </source>
</evidence>
<dbReference type="PRINTS" id="PR00619">
    <property type="entry name" value="GATAZNFINGER"/>
</dbReference>
<evidence type="ECO:0000256" key="6">
    <source>
        <dbReference type="ARBA" id="ARBA00023125"/>
    </source>
</evidence>
<sequence length="798" mass="89080">MLTLPCDRINGSATSRLNNFVYEDEARMFCRPSLNSAPLQQLQAYSEQYLRQHGQDYLINKYDTSGDQSKLGTPPNLRFYNDNPPSDHNLRFPTKMESDFKTISPHHPEKDTGPQGHFSTQRPFSAINLPKSTTTTTSSLSAPYFPYHHHTLRGVSPWKSSRSYFNMDNPRSGQKESPSLEPNTDASGHVGGFDVNHLDQPTTTSTSSLSDELDTMLRSPGVVHTDPEVQVVRTPSSKRSNYVGLPNHMDASDQHVQTNRPTYLNPSSSTDIPMVQPDGVQRECVKCGRLTTSVWQPDGTGHYLCEACGLERLCPESTTAPVIPFTELFSRPGQDHKSQVESTVLSSDGSYGDHRVRNNFFTVPNKKSFPLDNPNPFSTFSCHRSLRPALTKGLVSRKPAARRAGLVCSNCETSQTTLWRRNIDGQPVCNACGLYQKLHGRTRPSSMRKDAIQTRKRKSKKRRDYNMALAAAVAGISTSTSPTENAFTAALYRTKSAIQHSPLVNTSTDSHLFDSRLFGHSGISNALFPMSYPFGTRSNELAHFQFANAAFGASSMDIPGPQGSSSVTHFSPWNKLLHRTQQEDGKSYLTNLSKIPTQPFLQSSPLRPDQCTIPYQARLGHQLQQRLCNQYLPANFNPSFLDSSPYSLFCPAQMTDYTSFTRTPIFSPVYNGCNRMPSGTCDTDSTTFHFHPSLESSRDHSEHVYQTTPRPHEEYAVASYDLLRTQTQPSSPQNDRYDFDGAVDLPVQQSSQVCQPDVDSSFSSIPFERSQQCLFASGFPLVDQSRLYTRSESRSSLL</sequence>
<dbReference type="CDD" id="cd00202">
    <property type="entry name" value="ZnF_GATA"/>
    <property type="match status" value="1"/>
</dbReference>
<dbReference type="PROSITE" id="PS00344">
    <property type="entry name" value="GATA_ZN_FINGER_1"/>
    <property type="match status" value="1"/>
</dbReference>
<keyword evidence="6" id="KW-0238">DNA-binding</keyword>
<keyword evidence="2" id="KW-0479">Metal-binding</keyword>
<keyword evidence="7" id="KW-0804">Transcription</keyword>
<dbReference type="EMBL" id="JTDE01000081">
    <property type="protein sequence ID" value="KAF7262381.1"/>
    <property type="molecule type" value="Genomic_DNA"/>
</dbReference>
<proteinExistence type="predicted"/>
<keyword evidence="4" id="KW-0862">Zinc</keyword>
<dbReference type="OrthoDB" id="6249700at2759"/>
<dbReference type="InterPro" id="IPR000679">
    <property type="entry name" value="Znf_GATA"/>
</dbReference>
<accession>A0A8S9ZAH6</accession>
<keyword evidence="3 9" id="KW-0863">Zinc-finger</keyword>
<feature type="domain" description="GATA-type" evidence="11">
    <location>
        <begin position="402"/>
        <end position="455"/>
    </location>
</feature>
<dbReference type="InterPro" id="IPR039355">
    <property type="entry name" value="Transcription_factor_GATA"/>
</dbReference>
<reference evidence="12" key="1">
    <citation type="submission" date="2019-07" db="EMBL/GenBank/DDBJ databases">
        <title>Annotation for the trematode Paragonimus miyazaki's.</title>
        <authorList>
            <person name="Choi Y.-J."/>
        </authorList>
    </citation>
    <scope>NUCLEOTIDE SEQUENCE</scope>
    <source>
        <strain evidence="12">Japan</strain>
    </source>
</reference>
<dbReference type="SUPFAM" id="SSF57716">
    <property type="entry name" value="Glucocorticoid receptor-like (DNA-binding domain)"/>
    <property type="match status" value="2"/>
</dbReference>
<evidence type="ECO:0000256" key="10">
    <source>
        <dbReference type="SAM" id="MobiDB-lite"/>
    </source>
</evidence>
<dbReference type="GO" id="GO:0000978">
    <property type="term" value="F:RNA polymerase II cis-regulatory region sequence-specific DNA binding"/>
    <property type="evidence" value="ECO:0007669"/>
    <property type="project" value="TreeGrafter"/>
</dbReference>
<keyword evidence="13" id="KW-1185">Reference proteome</keyword>
<dbReference type="Pfam" id="PF00320">
    <property type="entry name" value="GATA"/>
    <property type="match status" value="1"/>
</dbReference>
<dbReference type="PANTHER" id="PTHR10071">
    <property type="entry name" value="TRANSCRIPTION FACTOR GATA FAMILY MEMBER"/>
    <property type="match status" value="1"/>
</dbReference>
<dbReference type="Proteomes" id="UP000822476">
    <property type="component" value="Unassembled WGS sequence"/>
</dbReference>